<organism evidence="3 4">
    <name type="scientific">Candidatus Berkelbacteria bacterium Licking1014_85</name>
    <dbReference type="NCBI Taxonomy" id="2017148"/>
    <lineage>
        <taxon>Bacteria</taxon>
        <taxon>Candidatus Berkelbacteria</taxon>
    </lineage>
</organism>
<comment type="caution">
    <text evidence="3">The sequence shown here is derived from an EMBL/GenBank/DDBJ whole genome shotgun (WGS) entry which is preliminary data.</text>
</comment>
<feature type="binding site" evidence="2">
    <location>
        <position position="124"/>
    </location>
    <ligand>
        <name>a divalent metal cation</name>
        <dbReference type="ChEBI" id="CHEBI:60240"/>
        <label>2</label>
    </ligand>
</feature>
<keyword evidence="1" id="KW-0378">Hydrolase</keyword>
<dbReference type="GO" id="GO:0016788">
    <property type="term" value="F:hydrolase activity, acting on ester bonds"/>
    <property type="evidence" value="ECO:0007669"/>
    <property type="project" value="InterPro"/>
</dbReference>
<evidence type="ECO:0000313" key="4">
    <source>
        <dbReference type="Proteomes" id="UP000315589"/>
    </source>
</evidence>
<reference evidence="3 4" key="1">
    <citation type="submission" date="2017-07" db="EMBL/GenBank/DDBJ databases">
        <title>Mechanisms for carbon and nitrogen cycling indicate functional differentiation within the Candidate Phyla Radiation.</title>
        <authorList>
            <person name="Danczak R.E."/>
            <person name="Johnston M.D."/>
            <person name="Kenah C."/>
            <person name="Slattery M."/>
            <person name="Wrighton K.C."/>
            <person name="Wilkins M.J."/>
        </authorList>
    </citation>
    <scope>NUCLEOTIDE SEQUENCE [LARGE SCALE GENOMIC DNA]</scope>
    <source>
        <strain evidence="3">Licking1014_85</strain>
    </source>
</reference>
<dbReference type="PANTHER" id="PTHR46124:SF2">
    <property type="entry name" value="D-AMINOACYL-TRNA DEACYLASE"/>
    <property type="match status" value="1"/>
</dbReference>
<dbReference type="InterPro" id="IPR032466">
    <property type="entry name" value="Metal_Hydrolase"/>
</dbReference>
<dbReference type="InterPro" id="IPR001130">
    <property type="entry name" value="TatD-like"/>
</dbReference>
<feature type="binding site" evidence="2">
    <location>
        <position position="88"/>
    </location>
    <ligand>
        <name>a divalent metal cation</name>
        <dbReference type="ChEBI" id="CHEBI:60240"/>
        <label>1</label>
    </ligand>
</feature>
<gene>
    <name evidence="3" type="ORF">CEN91_417</name>
</gene>
<dbReference type="SUPFAM" id="SSF51556">
    <property type="entry name" value="Metallo-dependent hydrolases"/>
    <property type="match status" value="1"/>
</dbReference>
<dbReference type="GO" id="GO:0046872">
    <property type="term" value="F:metal ion binding"/>
    <property type="evidence" value="ECO:0007669"/>
    <property type="project" value="UniProtKB-KW"/>
</dbReference>
<protein>
    <submittedName>
        <fullName evidence="3">TatD DNase family protein</fullName>
    </submittedName>
</protein>
<dbReference type="InterPro" id="IPR018228">
    <property type="entry name" value="DNase_TatD-rel_CS"/>
</dbReference>
<feature type="binding site" evidence="2">
    <location>
        <position position="7"/>
    </location>
    <ligand>
        <name>a divalent metal cation</name>
        <dbReference type="ChEBI" id="CHEBI:60240"/>
        <label>1</label>
    </ligand>
</feature>
<dbReference type="AlphaFoldDB" id="A0A554LIR2"/>
<feature type="binding site" evidence="2">
    <location>
        <position position="206"/>
    </location>
    <ligand>
        <name>a divalent metal cation</name>
        <dbReference type="ChEBI" id="CHEBI:60240"/>
        <label>1</label>
    </ligand>
</feature>
<accession>A0A554LIR2</accession>
<evidence type="ECO:0000256" key="2">
    <source>
        <dbReference type="PIRSR" id="PIRSR005902-1"/>
    </source>
</evidence>
<feature type="binding site" evidence="2">
    <location>
        <position position="5"/>
    </location>
    <ligand>
        <name>a divalent metal cation</name>
        <dbReference type="ChEBI" id="CHEBI:60240"/>
        <label>1</label>
    </ligand>
</feature>
<dbReference type="CDD" id="cd01310">
    <property type="entry name" value="TatD_DNAse"/>
    <property type="match status" value="1"/>
</dbReference>
<feature type="binding site" evidence="2">
    <location>
        <position position="158"/>
    </location>
    <ligand>
        <name>a divalent metal cation</name>
        <dbReference type="ChEBI" id="CHEBI:60240"/>
        <label>2</label>
    </ligand>
</feature>
<dbReference type="Pfam" id="PF01026">
    <property type="entry name" value="TatD_DNase"/>
    <property type="match status" value="1"/>
</dbReference>
<evidence type="ECO:0000313" key="3">
    <source>
        <dbReference type="EMBL" id="TSC92529.1"/>
    </source>
</evidence>
<name>A0A554LIR2_9BACT</name>
<dbReference type="PROSITE" id="PS01091">
    <property type="entry name" value="TATD_3"/>
    <property type="match status" value="1"/>
</dbReference>
<proteinExistence type="predicted"/>
<evidence type="ECO:0000256" key="1">
    <source>
        <dbReference type="ARBA" id="ARBA00022801"/>
    </source>
</evidence>
<dbReference type="Proteomes" id="UP000315589">
    <property type="component" value="Unassembled WGS sequence"/>
</dbReference>
<keyword evidence="2" id="KW-0479">Metal-binding</keyword>
<sequence length="257" mass="28850">MTDTHCHLSFPELYNQIDEITRSDLKMITVGVDLADSKKCVEIAEKYENVWASVGIHPIGAKTGKQNEQELKQIEELLKNKKVIAIGEVGLDDKEKLIELDDQIILLKKFIALAIKNEKPLILHSRGSGNMDKIIDLLTTFHLQGGKLVRDKLRGVLHCFTGSVKQAKKLVELGFKIGLTNIVVNCTDYDSLIRAIDLKNILLETDAPYLAPKILQTKINLPENVRFVAEKIAKIKNIDILIVEQTTDKSARELFGI</sequence>
<dbReference type="Gene3D" id="3.20.20.140">
    <property type="entry name" value="Metal-dependent hydrolases"/>
    <property type="match status" value="1"/>
</dbReference>
<dbReference type="EMBL" id="VMGI01000055">
    <property type="protein sequence ID" value="TSC92529.1"/>
    <property type="molecule type" value="Genomic_DNA"/>
</dbReference>
<dbReference type="PANTHER" id="PTHR46124">
    <property type="entry name" value="D-AMINOACYL-TRNA DEACYLASE"/>
    <property type="match status" value="1"/>
</dbReference>
<dbReference type="PIRSF" id="PIRSF005902">
    <property type="entry name" value="DNase_TatD"/>
    <property type="match status" value="1"/>
</dbReference>